<gene>
    <name evidence="1" type="ORF">HNR42_001326</name>
</gene>
<accession>A0A841HYE6</accession>
<name>A0A841HYE6_9DEIO</name>
<evidence type="ECO:0000313" key="2">
    <source>
        <dbReference type="Proteomes" id="UP000569951"/>
    </source>
</evidence>
<reference evidence="1 2" key="1">
    <citation type="submission" date="2020-08" db="EMBL/GenBank/DDBJ databases">
        <title>Genomic Encyclopedia of Type Strains, Phase IV (KMG-IV): sequencing the most valuable type-strain genomes for metagenomic binning, comparative biology and taxonomic classification.</title>
        <authorList>
            <person name="Goeker M."/>
        </authorList>
    </citation>
    <scope>NUCLEOTIDE SEQUENCE [LARGE SCALE GENOMIC DNA]</scope>
    <source>
        <strain evidence="1 2">DSM 21458</strain>
    </source>
</reference>
<organism evidence="1 2">
    <name type="scientific">Deinobacterium chartae</name>
    <dbReference type="NCBI Taxonomy" id="521158"/>
    <lineage>
        <taxon>Bacteria</taxon>
        <taxon>Thermotogati</taxon>
        <taxon>Deinococcota</taxon>
        <taxon>Deinococci</taxon>
        <taxon>Deinococcales</taxon>
        <taxon>Deinococcaceae</taxon>
        <taxon>Deinobacterium</taxon>
    </lineage>
</organism>
<dbReference type="RefSeq" id="WP_183985800.1">
    <property type="nucleotide sequence ID" value="NZ_JACHHG010000004.1"/>
</dbReference>
<protein>
    <submittedName>
        <fullName evidence="1">Uncharacterized protein</fullName>
    </submittedName>
</protein>
<dbReference type="AlphaFoldDB" id="A0A841HYE6"/>
<evidence type="ECO:0000313" key="1">
    <source>
        <dbReference type="EMBL" id="MBB6097903.1"/>
    </source>
</evidence>
<proteinExistence type="predicted"/>
<keyword evidence="2" id="KW-1185">Reference proteome</keyword>
<dbReference type="EMBL" id="JACHHG010000004">
    <property type="protein sequence ID" value="MBB6097903.1"/>
    <property type="molecule type" value="Genomic_DNA"/>
</dbReference>
<dbReference type="Proteomes" id="UP000569951">
    <property type="component" value="Unassembled WGS sequence"/>
</dbReference>
<comment type="caution">
    <text evidence="1">The sequence shown here is derived from an EMBL/GenBank/DDBJ whole genome shotgun (WGS) entry which is preliminary data.</text>
</comment>
<sequence length="285" mass="32016">MNSPRPAVLSESLVRFVQDRNLPVNERYPLWHSGVYALIDCIYSAQAKYQSTVLPILQQRLPAHGLEDHPELRFSDFLELVEQRGPEVYAQEVLKNRQRVGGRLKLEVVLDACRFFAGKGLETRADLECLAAGELDALILEDLVRAVKGIGPALARYLLMLVGREDHIKPNTLLVRLFRKLSGWQARHGDEADMGLLLAAMTQAAKALGTTPMRLDYALWRFESQGGIRGLDLPILEELSQQGLHSVLTAYLEGQGWKVGVAEPGGLEVRRGEERWVMEVRAERQ</sequence>